<evidence type="ECO:0000256" key="1">
    <source>
        <dbReference type="ARBA" id="ARBA00009865"/>
    </source>
</evidence>
<dbReference type="InterPro" id="IPR023296">
    <property type="entry name" value="Glyco_hydro_beta-prop_sf"/>
</dbReference>
<dbReference type="SUPFAM" id="SSF75005">
    <property type="entry name" value="Arabinanase/levansucrase/invertase"/>
    <property type="match status" value="1"/>
</dbReference>
<dbReference type="Gene3D" id="2.60.120.260">
    <property type="entry name" value="Galactose-binding domain-like"/>
    <property type="match status" value="1"/>
</dbReference>
<keyword evidence="3 4" id="KW-0326">Glycosidase</keyword>
<comment type="caution">
    <text evidence="5">The sequence shown here is derived from an EMBL/GenBank/DDBJ whole genome shotgun (WGS) entry which is preliminary data.</text>
</comment>
<sequence>MSQSALGQEAARYDAVHSGTPWFDQRGLPVSAHGAGIIRVGDTFYLFGEAHRDMTNAFAGFNCYSSTDLVNWRFESVALPMQPSGALGPETVGERPKVMRSPTTGEYVMFMHADAIDYRGQFVGYATAKDVTGPYTYQGPLLFDGAPIRKWDMGTFQDHDGAGYVLLHGGDIYRLADDYRSVREQVNVAMAHGFESPAMFRKGDTYYFLGSNLTGWERNDNYYFTARDLAGPWTRQGFVAPEGTLTWNSQVTFVLPIAGERETTFMFMGDRWSYPRQASAATYVWQPLIMENDRIAMPAFREAWRIDTANGVVMPGPEIGETITHDDPRVRFAGAWRQADADLPAHRVTDDRTASFSLTFTGTQASLYSVARPDGGYARVSLRDDQGDEVLSATIDMYSKYPVSSARFVTPLLPRGTYTISASVVGDGWYWVNKRGERSGSQGHAITFDRLDVRQ</sequence>
<dbReference type="GO" id="GO:0004553">
    <property type="term" value="F:hydrolase activity, hydrolyzing O-glycosyl compounds"/>
    <property type="evidence" value="ECO:0007669"/>
    <property type="project" value="InterPro"/>
</dbReference>
<keyword evidence="6" id="KW-1185">Reference proteome</keyword>
<dbReference type="CDD" id="cd18821">
    <property type="entry name" value="GH43_Pc3Gal43A-like"/>
    <property type="match status" value="1"/>
</dbReference>
<comment type="similarity">
    <text evidence="1 4">Belongs to the glycosyl hydrolase 43 family.</text>
</comment>
<dbReference type="Pfam" id="PF04616">
    <property type="entry name" value="Glyco_hydro_43"/>
    <property type="match status" value="1"/>
</dbReference>
<evidence type="ECO:0000256" key="3">
    <source>
        <dbReference type="ARBA" id="ARBA00023295"/>
    </source>
</evidence>
<evidence type="ECO:0000313" key="5">
    <source>
        <dbReference type="EMBL" id="KHL26732.1"/>
    </source>
</evidence>
<dbReference type="AlphaFoldDB" id="A0A0B2C3D3"/>
<dbReference type="PANTHER" id="PTHR22925:SF3">
    <property type="entry name" value="GLYCOSYL HYDROLASE FAMILY PROTEIN 43"/>
    <property type="match status" value="1"/>
</dbReference>
<proteinExistence type="inferred from homology"/>
<protein>
    <submittedName>
        <fullName evidence="5">Glycosyl hydrolase family 43</fullName>
    </submittedName>
</protein>
<accession>A0A0B2C3D3</accession>
<keyword evidence="2 4" id="KW-0378">Hydrolase</keyword>
<dbReference type="STRING" id="1572751.PK98_04230"/>
<evidence type="ECO:0000256" key="2">
    <source>
        <dbReference type="ARBA" id="ARBA00022801"/>
    </source>
</evidence>
<evidence type="ECO:0000313" key="6">
    <source>
        <dbReference type="Proteomes" id="UP000030988"/>
    </source>
</evidence>
<dbReference type="PANTHER" id="PTHR22925">
    <property type="entry name" value="GLYCOSYL HYDROLASE 43 FAMILY MEMBER"/>
    <property type="match status" value="1"/>
</dbReference>
<evidence type="ECO:0000256" key="4">
    <source>
        <dbReference type="RuleBase" id="RU361187"/>
    </source>
</evidence>
<dbReference type="InterPro" id="IPR006710">
    <property type="entry name" value="Glyco_hydro_43"/>
</dbReference>
<dbReference type="EMBL" id="JTDN01000001">
    <property type="protein sequence ID" value="KHL26732.1"/>
    <property type="molecule type" value="Genomic_DNA"/>
</dbReference>
<organism evidence="5 6">
    <name type="scientific">Croceibacterium mercuriale</name>
    <dbReference type="NCBI Taxonomy" id="1572751"/>
    <lineage>
        <taxon>Bacteria</taxon>
        <taxon>Pseudomonadati</taxon>
        <taxon>Pseudomonadota</taxon>
        <taxon>Alphaproteobacteria</taxon>
        <taxon>Sphingomonadales</taxon>
        <taxon>Erythrobacteraceae</taxon>
        <taxon>Croceibacterium</taxon>
    </lineage>
</organism>
<gene>
    <name evidence="5" type="ORF">PK98_04230</name>
</gene>
<dbReference type="Gene3D" id="2.115.10.20">
    <property type="entry name" value="Glycosyl hydrolase domain, family 43"/>
    <property type="match status" value="1"/>
</dbReference>
<reference evidence="5 6" key="1">
    <citation type="submission" date="2014-11" db="EMBL/GenBank/DDBJ databases">
        <title>Draft genome sequence of Kirrobacter mercurialis.</title>
        <authorList>
            <person name="Coil D.A."/>
            <person name="Eisen J.A."/>
        </authorList>
    </citation>
    <scope>NUCLEOTIDE SEQUENCE [LARGE SCALE GENOMIC DNA]</scope>
    <source>
        <strain evidence="5 6">Coronado</strain>
    </source>
</reference>
<name>A0A0B2C3D3_9SPHN</name>
<dbReference type="GO" id="GO:0005975">
    <property type="term" value="P:carbohydrate metabolic process"/>
    <property type="evidence" value="ECO:0007669"/>
    <property type="project" value="InterPro"/>
</dbReference>
<dbReference type="Proteomes" id="UP000030988">
    <property type="component" value="Unassembled WGS sequence"/>
</dbReference>